<sequence>MLQTLKRYSFLYIVYFKQHLKVMMEYKVDFLIGISSVFIQQFAAIFFLKVIFDHIETLKGWNFYQILLIYGIAFAGRAIHHIFFDNLWTIGWQYIRTGNLDRLLIRPINPLFQIIAERVQQDGIGQLIIGGMVLYYSISNLDIAISLGNVLILIIMIISSGLIFVALNLFFITFSFWMTDSLPVVSAVFNLSDFSRYPITIYNKVIAFILTFIIPYSFTSFYPAAFFFDKGYKWVSLCTPLVAIILCFISYRFWKYGLSAFTSTGS</sequence>
<dbReference type="PATRIC" id="fig|86662.25.peg.5676"/>
<dbReference type="Proteomes" id="UP000175706">
    <property type="component" value="Unassembled WGS sequence"/>
</dbReference>
<feature type="transmembrane region" description="Helical" evidence="1">
    <location>
        <begin position="63"/>
        <end position="84"/>
    </location>
</feature>
<keyword evidence="1" id="KW-0472">Membrane</keyword>
<feature type="transmembrane region" description="Helical" evidence="1">
    <location>
        <begin position="119"/>
        <end position="138"/>
    </location>
</feature>
<feature type="transmembrane region" description="Helical" evidence="1">
    <location>
        <begin position="30"/>
        <end position="51"/>
    </location>
</feature>
<proteinExistence type="predicted"/>
<name>A0A1E8AZA6_BACMY</name>
<dbReference type="EMBL" id="LXLT01000072">
    <property type="protein sequence ID" value="OFD70912.1"/>
    <property type="molecule type" value="Genomic_DNA"/>
</dbReference>
<dbReference type="Pfam" id="PF06182">
    <property type="entry name" value="ABC2_membrane_6"/>
    <property type="match status" value="1"/>
</dbReference>
<evidence type="ECO:0000313" key="2">
    <source>
        <dbReference type="EMBL" id="OFD70912.1"/>
    </source>
</evidence>
<evidence type="ECO:0000256" key="1">
    <source>
        <dbReference type="SAM" id="Phobius"/>
    </source>
</evidence>
<evidence type="ECO:0008006" key="4">
    <source>
        <dbReference type="Google" id="ProtNLM"/>
    </source>
</evidence>
<accession>A0A1E8AZA6</accession>
<feature type="transmembrane region" description="Helical" evidence="1">
    <location>
        <begin position="150"/>
        <end position="179"/>
    </location>
</feature>
<dbReference type="RefSeq" id="WP_070144063.1">
    <property type="nucleotide sequence ID" value="NZ_LXLT01000072.1"/>
</dbReference>
<feature type="transmembrane region" description="Helical" evidence="1">
    <location>
        <begin position="199"/>
        <end position="222"/>
    </location>
</feature>
<dbReference type="InterPro" id="IPR010390">
    <property type="entry name" value="ABC-2_transporter-like"/>
</dbReference>
<dbReference type="PANTHER" id="PTHR36833:SF1">
    <property type="entry name" value="INTEGRAL MEMBRANE TRANSPORT PROTEIN"/>
    <property type="match status" value="1"/>
</dbReference>
<keyword evidence="1" id="KW-0812">Transmembrane</keyword>
<protein>
    <recommendedName>
        <fullName evidence="4">ABC transporter permease</fullName>
    </recommendedName>
</protein>
<gene>
    <name evidence="2" type="ORF">BWGOE8_55400</name>
</gene>
<keyword evidence="1" id="KW-1133">Transmembrane helix</keyword>
<dbReference type="AlphaFoldDB" id="A0A1E8AZA6"/>
<reference evidence="2 3" key="1">
    <citation type="submission" date="2016-05" db="EMBL/GenBank/DDBJ databases">
        <title>Bacillus thuringiensis and Bacillus weihenstephanensis as novel biocontrol agents of wilt causing Verticillium species.</title>
        <authorList>
            <person name="Hollensteiner J."/>
            <person name="Wemheuer F."/>
            <person name="Harting R."/>
            <person name="Kolarzyk A."/>
            <person name="Diaz-Valerio S."/>
            <person name="Poehlein A."/>
            <person name="Brzuszkiewicz E."/>
            <person name="Nesemann K."/>
            <person name="Braus-Stromeyer S."/>
            <person name="Braus G."/>
            <person name="Daniel R."/>
            <person name="Liesegang H."/>
        </authorList>
    </citation>
    <scope>NUCLEOTIDE SEQUENCE [LARGE SCALE GENOMIC DNA]</scope>
    <source>
        <strain evidence="2 3">GOE8</strain>
    </source>
</reference>
<feature type="transmembrane region" description="Helical" evidence="1">
    <location>
        <begin position="234"/>
        <end position="254"/>
    </location>
</feature>
<organism evidence="2 3">
    <name type="scientific">Bacillus mycoides</name>
    <dbReference type="NCBI Taxonomy" id="1405"/>
    <lineage>
        <taxon>Bacteria</taxon>
        <taxon>Bacillati</taxon>
        <taxon>Bacillota</taxon>
        <taxon>Bacilli</taxon>
        <taxon>Bacillales</taxon>
        <taxon>Bacillaceae</taxon>
        <taxon>Bacillus</taxon>
        <taxon>Bacillus cereus group</taxon>
    </lineage>
</organism>
<comment type="caution">
    <text evidence="2">The sequence shown here is derived from an EMBL/GenBank/DDBJ whole genome shotgun (WGS) entry which is preliminary data.</text>
</comment>
<dbReference type="PANTHER" id="PTHR36833">
    <property type="entry name" value="SLR0610 PROTEIN-RELATED"/>
    <property type="match status" value="1"/>
</dbReference>
<evidence type="ECO:0000313" key="3">
    <source>
        <dbReference type="Proteomes" id="UP000175706"/>
    </source>
</evidence>